<dbReference type="Proteomes" id="UP000037069">
    <property type="component" value="Unassembled WGS sequence"/>
</dbReference>
<dbReference type="EMBL" id="JRES01000173">
    <property type="protein sequence ID" value="KNC33617.1"/>
    <property type="molecule type" value="Genomic_DNA"/>
</dbReference>
<accession>A0A0L0CN27</accession>
<evidence type="ECO:0000313" key="2">
    <source>
        <dbReference type="Proteomes" id="UP000037069"/>
    </source>
</evidence>
<keyword evidence="2" id="KW-1185">Reference proteome</keyword>
<name>A0A0L0CN27_LUCCU</name>
<protein>
    <submittedName>
        <fullName evidence="1">Uncharacterized protein</fullName>
    </submittedName>
</protein>
<gene>
    <name evidence="1" type="ORF">FF38_02984</name>
</gene>
<evidence type="ECO:0000313" key="1">
    <source>
        <dbReference type="EMBL" id="KNC33617.1"/>
    </source>
</evidence>
<organism evidence="1 2">
    <name type="scientific">Lucilia cuprina</name>
    <name type="common">Green bottle fly</name>
    <name type="synonym">Australian sheep blowfly</name>
    <dbReference type="NCBI Taxonomy" id="7375"/>
    <lineage>
        <taxon>Eukaryota</taxon>
        <taxon>Metazoa</taxon>
        <taxon>Ecdysozoa</taxon>
        <taxon>Arthropoda</taxon>
        <taxon>Hexapoda</taxon>
        <taxon>Insecta</taxon>
        <taxon>Pterygota</taxon>
        <taxon>Neoptera</taxon>
        <taxon>Endopterygota</taxon>
        <taxon>Diptera</taxon>
        <taxon>Brachycera</taxon>
        <taxon>Muscomorpha</taxon>
        <taxon>Oestroidea</taxon>
        <taxon>Calliphoridae</taxon>
        <taxon>Luciliinae</taxon>
        <taxon>Lucilia</taxon>
    </lineage>
</organism>
<reference evidence="1 2" key="1">
    <citation type="journal article" date="2015" name="Nat. Commun.">
        <title>Lucilia cuprina genome unlocks parasitic fly biology to underpin future interventions.</title>
        <authorList>
            <person name="Anstead C.A."/>
            <person name="Korhonen P.K."/>
            <person name="Young N.D."/>
            <person name="Hall R.S."/>
            <person name="Jex A.R."/>
            <person name="Murali S.C."/>
            <person name="Hughes D.S."/>
            <person name="Lee S.F."/>
            <person name="Perry T."/>
            <person name="Stroehlein A.J."/>
            <person name="Ansell B.R."/>
            <person name="Breugelmans B."/>
            <person name="Hofmann A."/>
            <person name="Qu J."/>
            <person name="Dugan S."/>
            <person name="Lee S.L."/>
            <person name="Chao H."/>
            <person name="Dinh H."/>
            <person name="Han Y."/>
            <person name="Doddapaneni H.V."/>
            <person name="Worley K.C."/>
            <person name="Muzny D.M."/>
            <person name="Ioannidis P."/>
            <person name="Waterhouse R.M."/>
            <person name="Zdobnov E.M."/>
            <person name="James P.J."/>
            <person name="Bagnall N.H."/>
            <person name="Kotze A.C."/>
            <person name="Gibbs R.A."/>
            <person name="Richards S."/>
            <person name="Batterham P."/>
            <person name="Gasser R.B."/>
        </authorList>
    </citation>
    <scope>NUCLEOTIDE SEQUENCE [LARGE SCALE GENOMIC DNA]</scope>
    <source>
        <strain evidence="1 2">LS</strain>
        <tissue evidence="1">Full body</tissue>
    </source>
</reference>
<dbReference type="AlphaFoldDB" id="A0A0L0CN27"/>
<sequence length="215" mass="23368">MDSGLPNVLRATARLPSEMQDVHLPKHSQRRDKLNVHPCDRHIGYNHRRRKLNIYKRKKETFLCNAFNSPSTYSVSISKRFKRSVSIVLDQKTSSLVSSMSLDEDVGSSLIILSSKVSSTFFSVELSRCCVGITGGSTVGTSFIGDVAMFCSIESLLFEIICSVTFKSISSVRRLETSFGPTSFKALFLGSSICCTALGSRAGSTAGSSAESTPS</sequence>
<comment type="caution">
    <text evidence="1">The sequence shown here is derived from an EMBL/GenBank/DDBJ whole genome shotgun (WGS) entry which is preliminary data.</text>
</comment>
<proteinExistence type="predicted"/>